<keyword evidence="1" id="KW-1133">Transmembrane helix</keyword>
<dbReference type="STRING" id="1121937.GCA_000423125_03180"/>
<dbReference type="Pfam" id="PF01832">
    <property type="entry name" value="Glucosaminidase"/>
    <property type="match status" value="1"/>
</dbReference>
<comment type="caution">
    <text evidence="3">The sequence shown here is derived from an EMBL/GenBank/DDBJ whole genome shotgun (WGS) entry which is preliminary data.</text>
</comment>
<dbReference type="PANTHER" id="PTHR40572">
    <property type="entry name" value="PROTEIN BAX"/>
    <property type="match status" value="1"/>
</dbReference>
<dbReference type="InterPro" id="IPR053195">
    <property type="entry name" value="Bax-like"/>
</dbReference>
<dbReference type="EMBL" id="DMND01000237">
    <property type="protein sequence ID" value="HAN29483.1"/>
    <property type="molecule type" value="Genomic_DNA"/>
</dbReference>
<dbReference type="Gene3D" id="1.10.530.10">
    <property type="match status" value="1"/>
</dbReference>
<evidence type="ECO:0000259" key="2">
    <source>
        <dbReference type="Pfam" id="PF01832"/>
    </source>
</evidence>
<reference evidence="3 4" key="1">
    <citation type="journal article" date="2018" name="Nat. Biotechnol.">
        <title>A standardized bacterial taxonomy based on genome phylogeny substantially revises the tree of life.</title>
        <authorList>
            <person name="Parks D.H."/>
            <person name="Chuvochina M."/>
            <person name="Waite D.W."/>
            <person name="Rinke C."/>
            <person name="Skarshewski A."/>
            <person name="Chaumeil P.A."/>
            <person name="Hugenholtz P."/>
        </authorList>
    </citation>
    <scope>NUCLEOTIDE SEQUENCE [LARGE SCALE GENOMIC DNA]</scope>
    <source>
        <strain evidence="3">UBA9158</strain>
    </source>
</reference>
<evidence type="ECO:0000313" key="3">
    <source>
        <dbReference type="EMBL" id="HAN29483.1"/>
    </source>
</evidence>
<accession>A0A3C1KSJ5</accession>
<dbReference type="InterPro" id="IPR002901">
    <property type="entry name" value="MGlyc_endo_b_GlcNAc-like_dom"/>
</dbReference>
<name>A0A3C1KSJ5_9GAMM</name>
<sequence length="266" mass="30720">MRRPAEVGWALPPRYCVLLPLAVVLVGLLLVLQWRSLERDEFGELPDFAAIDHVPSMKRAFFRYMTPIIEHHNDVIRAQRARLKALQQAGPPDELPDDEARWLRQLSVRYELPWQADTPPEGLLAALLLRVDTIPLPLALAQAAKESGWGRSRFAVEGNNLFGQWCYTEGCGIVPANRSTGARHELEVFPSVSEAMRRYMNNLNTHERYREFRALRARLRREDEPMAGLKLARALIYYSERREAYVKEIRSMIRQFRRMLAESSAP</sequence>
<gene>
    <name evidence="3" type="ORF">DCP75_17505</name>
</gene>
<organism evidence="3 4">
    <name type="scientific">Haliea salexigens</name>
    <dbReference type="NCBI Taxonomy" id="287487"/>
    <lineage>
        <taxon>Bacteria</taxon>
        <taxon>Pseudomonadati</taxon>
        <taxon>Pseudomonadota</taxon>
        <taxon>Gammaproteobacteria</taxon>
        <taxon>Cellvibrionales</taxon>
        <taxon>Halieaceae</taxon>
        <taxon>Haliea</taxon>
    </lineage>
</organism>
<keyword evidence="1" id="KW-0812">Transmembrane</keyword>
<dbReference type="AlphaFoldDB" id="A0A3C1KSJ5"/>
<evidence type="ECO:0000313" key="4">
    <source>
        <dbReference type="Proteomes" id="UP000259273"/>
    </source>
</evidence>
<dbReference type="GO" id="GO:0004040">
    <property type="term" value="F:amidase activity"/>
    <property type="evidence" value="ECO:0007669"/>
    <property type="project" value="InterPro"/>
</dbReference>
<protein>
    <submittedName>
        <fullName evidence="3">Bax protein</fullName>
    </submittedName>
</protein>
<dbReference type="PANTHER" id="PTHR40572:SF1">
    <property type="entry name" value="PROTEIN BAX"/>
    <property type="match status" value="1"/>
</dbReference>
<feature type="transmembrane region" description="Helical" evidence="1">
    <location>
        <begin position="12"/>
        <end position="32"/>
    </location>
</feature>
<proteinExistence type="predicted"/>
<dbReference type="Proteomes" id="UP000259273">
    <property type="component" value="Unassembled WGS sequence"/>
</dbReference>
<feature type="domain" description="Mannosyl-glycoprotein endo-beta-N-acetylglucosamidase-like" evidence="2">
    <location>
        <begin position="134"/>
        <end position="256"/>
    </location>
</feature>
<keyword evidence="1" id="KW-0472">Membrane</keyword>
<evidence type="ECO:0000256" key="1">
    <source>
        <dbReference type="SAM" id="Phobius"/>
    </source>
</evidence>